<keyword evidence="7" id="KW-1071">Ligand-gated ion channel</keyword>
<evidence type="ECO:0000256" key="3">
    <source>
        <dbReference type="ARBA" id="ARBA00022692"/>
    </source>
</evidence>
<feature type="transmembrane region" description="Helical" evidence="10">
    <location>
        <begin position="547"/>
        <end position="573"/>
    </location>
</feature>
<organism evidence="13">
    <name type="scientific">Aureococcus anophagefferens</name>
    <name type="common">Harmful bloom alga</name>
    <dbReference type="NCBI Taxonomy" id="44056"/>
    <lineage>
        <taxon>Eukaryota</taxon>
        <taxon>Sar</taxon>
        <taxon>Stramenopiles</taxon>
        <taxon>Ochrophyta</taxon>
        <taxon>Pelagophyceae</taxon>
        <taxon>Pelagomonadales</taxon>
        <taxon>Pelagomonadaceae</taxon>
        <taxon>Aureococcus</taxon>
    </lineage>
</organism>
<keyword evidence="5" id="KW-0406">Ion transport</keyword>
<sequence>MRQESRRWSTADRTTDNLRGHLKRRISLSTKLFSTHLGEDRDPKSPTSLFGKKVTRERRGNRPEESEQRVRMLMSAEMYDRITRAQKQERDHDSMVNQFKLRTTPTGLQGDSMWINFALSSPQGLGMLAPRKRWSPNGWSHAARVALLLTTLGQERDLLTQYQNQNMAHIVARLREQQILDFMKTTCSILVLTIADYYQIAAELAELRSLLENFLQRSNANFEMHSQHEILFPFNSLESLKVQLKKLQAAEVSDGWHACVKKCVAQNLRTMNSSNDRSLDAMVDQQQFVQPFQPEGPGMLAWEMFILILLYCQFLMVPFLLSYPMQRREVFFDLIAETFLFLDILVHFNLAYFAAPRDSTERFSTDFMPDGTTRPSIKKTPILVLDRRLIALHYVSGHSFYLDIISASPIIISISAIFDGKSVYKYASVKLLKYVRMFDKERMTSVTRKVPGLVFQQHARQSSRYTSLLKLASLLSIIAITMHILACVWHLITPQHHWELRYNQHNDTAAFLSYSKLQRRKLYLMSYYESILILMGEQINMSQIKEYVFAIISTVLFSFLLAIIFGEVAMFIANFNELPFAYSQKMSELHESMSTKSLPRVLQDRVYAFYDFLWREHKTLNGRLKVAEFLPELTSNLAIEVRLFWCKDMLLNVPFFQLFPPPIVQQLVVTVDINFYMPDDYIVVAGGIGHEMFFLKKGKVDIFRVDETEIEISDDFAVPKPASGVNGHAVIEEQRRNPGRSFINSAKSTTRSISTGVKNAALQGVSTVKQAMPARKRGASALEVEPPIHTPPERQFKCYTASEMRCLPTELQMNVTAARLSVEKSVRVRRMQREQILRTLKPGDFFGEIALISQCPRTATVKARSFIECAIILRKNIENMLLDYPHKHAKTLAIIKARYKAGEKLQLDQHRSNAAIASYSDHKRAKASVLKLNMSNSNSTTMGSGITCGVGGCSKVHIDVCNQLTQVEASTQGLGGRVIRLIDAKLSRKSSQIARSGGRPTHVFAQSCGDFGTRQGFPPILWTSLHGLRQKQRGRRNLRETRGTWYFFFTQFFSSLVKGFLGALARTLSLDNTKAALARCEIRKKG</sequence>
<dbReference type="InterPro" id="IPR018490">
    <property type="entry name" value="cNMP-bd_dom_sf"/>
</dbReference>
<dbReference type="InParanoid" id="F0YMF0"/>
<evidence type="ECO:0000256" key="6">
    <source>
        <dbReference type="ARBA" id="ARBA00023136"/>
    </source>
</evidence>
<dbReference type="Gene3D" id="1.10.287.630">
    <property type="entry name" value="Helix hairpin bin"/>
    <property type="match status" value="1"/>
</dbReference>
<dbReference type="OrthoDB" id="421226at2759"/>
<keyword evidence="3 10" id="KW-0812">Transmembrane</keyword>
<gene>
    <name evidence="12" type="ORF">AURANDRAFT_72675</name>
</gene>
<dbReference type="PROSITE" id="PS50042">
    <property type="entry name" value="CNMP_BINDING_3"/>
    <property type="match status" value="2"/>
</dbReference>
<evidence type="ECO:0000256" key="9">
    <source>
        <dbReference type="SAM" id="MobiDB-lite"/>
    </source>
</evidence>
<keyword evidence="2" id="KW-0813">Transport</keyword>
<dbReference type="InterPro" id="IPR014710">
    <property type="entry name" value="RmlC-like_jellyroll"/>
</dbReference>
<keyword evidence="8" id="KW-0407">Ion channel</keyword>
<dbReference type="GO" id="GO:0016020">
    <property type="term" value="C:membrane"/>
    <property type="evidence" value="ECO:0007669"/>
    <property type="project" value="UniProtKB-SubCell"/>
</dbReference>
<evidence type="ECO:0000259" key="11">
    <source>
        <dbReference type="PROSITE" id="PS50042"/>
    </source>
</evidence>
<feature type="domain" description="Cyclic nucleotide-binding" evidence="11">
    <location>
        <begin position="825"/>
        <end position="881"/>
    </location>
</feature>
<dbReference type="eggNOG" id="KOG0500">
    <property type="taxonomic scope" value="Eukaryota"/>
</dbReference>
<dbReference type="EMBL" id="GL833163">
    <property type="protein sequence ID" value="EGB03727.1"/>
    <property type="molecule type" value="Genomic_DNA"/>
</dbReference>
<evidence type="ECO:0000313" key="12">
    <source>
        <dbReference type="EMBL" id="EGB03727.1"/>
    </source>
</evidence>
<feature type="domain" description="Cyclic nucleotide-binding" evidence="11">
    <location>
        <begin position="655"/>
        <end position="709"/>
    </location>
</feature>
<dbReference type="GeneID" id="20228820"/>
<dbReference type="PANTHER" id="PTHR45638">
    <property type="entry name" value="CYCLIC NUCLEOTIDE-GATED CATION CHANNEL SUBUNIT A"/>
    <property type="match status" value="1"/>
</dbReference>
<evidence type="ECO:0000256" key="4">
    <source>
        <dbReference type="ARBA" id="ARBA00022989"/>
    </source>
</evidence>
<keyword evidence="13" id="KW-1185">Reference proteome</keyword>
<dbReference type="RefSeq" id="XP_009041582.1">
    <property type="nucleotide sequence ID" value="XM_009043334.1"/>
</dbReference>
<dbReference type="Gene3D" id="1.10.287.70">
    <property type="match status" value="1"/>
</dbReference>
<evidence type="ECO:0000256" key="5">
    <source>
        <dbReference type="ARBA" id="ARBA00023065"/>
    </source>
</evidence>
<evidence type="ECO:0000256" key="8">
    <source>
        <dbReference type="ARBA" id="ARBA00023303"/>
    </source>
</evidence>
<dbReference type="InterPro" id="IPR018488">
    <property type="entry name" value="cNMP-bd_CS"/>
</dbReference>
<dbReference type="SUPFAM" id="SSF51206">
    <property type="entry name" value="cAMP-binding domain-like"/>
    <property type="match status" value="1"/>
</dbReference>
<evidence type="ECO:0000313" key="13">
    <source>
        <dbReference type="Proteomes" id="UP000002729"/>
    </source>
</evidence>
<dbReference type="InterPro" id="IPR000595">
    <property type="entry name" value="cNMP-bd_dom"/>
</dbReference>
<evidence type="ECO:0000256" key="1">
    <source>
        <dbReference type="ARBA" id="ARBA00004141"/>
    </source>
</evidence>
<keyword evidence="4 10" id="KW-1133">Transmembrane helix</keyword>
<dbReference type="Proteomes" id="UP000002729">
    <property type="component" value="Unassembled WGS sequence"/>
</dbReference>
<accession>F0YMF0</accession>
<dbReference type="PROSITE" id="PS00889">
    <property type="entry name" value="CNMP_BINDING_2"/>
    <property type="match status" value="1"/>
</dbReference>
<dbReference type="GO" id="GO:0044877">
    <property type="term" value="F:protein-containing complex binding"/>
    <property type="evidence" value="ECO:0007669"/>
    <property type="project" value="TreeGrafter"/>
</dbReference>
<protein>
    <recommendedName>
        <fullName evidence="11">Cyclic nucleotide-binding domain-containing protein</fullName>
    </recommendedName>
</protein>
<reference evidence="12 13" key="1">
    <citation type="journal article" date="2011" name="Proc. Natl. Acad. Sci. U.S.A.">
        <title>Niche of harmful alga Aureococcus anophagefferens revealed through ecogenomics.</title>
        <authorList>
            <person name="Gobler C.J."/>
            <person name="Berry D.L."/>
            <person name="Dyhrman S.T."/>
            <person name="Wilhelm S.W."/>
            <person name="Salamov A."/>
            <person name="Lobanov A.V."/>
            <person name="Zhang Y."/>
            <person name="Collier J.L."/>
            <person name="Wurch L.L."/>
            <person name="Kustka A.B."/>
            <person name="Dill B.D."/>
            <person name="Shah M."/>
            <person name="VerBerkmoes N.C."/>
            <person name="Kuo A."/>
            <person name="Terry A."/>
            <person name="Pangilinan J."/>
            <person name="Lindquist E.A."/>
            <person name="Lucas S."/>
            <person name="Paulsen I.T."/>
            <person name="Hattenrath-Lehmann T.K."/>
            <person name="Talmage S.C."/>
            <person name="Walker E.A."/>
            <person name="Koch F."/>
            <person name="Burson A.M."/>
            <person name="Marcoval M.A."/>
            <person name="Tang Y.Z."/>
            <person name="Lecleir G.R."/>
            <person name="Coyne K.J."/>
            <person name="Berg G.M."/>
            <person name="Bertrand E.M."/>
            <person name="Saito M.A."/>
            <person name="Gladyshev V.N."/>
            <person name="Grigoriev I.V."/>
        </authorList>
    </citation>
    <scope>NUCLEOTIDE SEQUENCE [LARGE SCALE GENOMIC DNA]</scope>
    <source>
        <strain evidence="13">CCMP 1984</strain>
    </source>
</reference>
<name>F0YMF0_AURAN</name>
<proteinExistence type="predicted"/>
<evidence type="ECO:0000256" key="10">
    <source>
        <dbReference type="SAM" id="Phobius"/>
    </source>
</evidence>
<dbReference type="Gene3D" id="2.60.120.10">
    <property type="entry name" value="Jelly Rolls"/>
    <property type="match status" value="2"/>
</dbReference>
<dbReference type="GO" id="GO:0005221">
    <property type="term" value="F:intracellularly cyclic nucleotide-activated monoatomic cation channel activity"/>
    <property type="evidence" value="ECO:0007669"/>
    <property type="project" value="InterPro"/>
</dbReference>
<comment type="subcellular location">
    <subcellularLocation>
        <location evidence="1">Membrane</location>
        <topology evidence="1">Multi-pass membrane protein</topology>
    </subcellularLocation>
</comment>
<keyword evidence="6 10" id="KW-0472">Membrane</keyword>
<dbReference type="CDD" id="cd00038">
    <property type="entry name" value="CAP_ED"/>
    <property type="match status" value="1"/>
</dbReference>
<feature type="region of interest" description="Disordered" evidence="9">
    <location>
        <begin position="36"/>
        <end position="68"/>
    </location>
</feature>
<dbReference type="InterPro" id="IPR050866">
    <property type="entry name" value="CNG_cation_channel"/>
</dbReference>
<dbReference type="PANTHER" id="PTHR45638:SF11">
    <property type="entry name" value="CYCLIC NUCLEOTIDE-GATED CATION CHANNEL SUBUNIT A"/>
    <property type="match status" value="1"/>
</dbReference>
<feature type="compositionally biased region" description="Basic and acidic residues" evidence="9">
    <location>
        <begin position="57"/>
        <end position="68"/>
    </location>
</feature>
<evidence type="ECO:0000256" key="7">
    <source>
        <dbReference type="ARBA" id="ARBA00023286"/>
    </source>
</evidence>
<dbReference type="Pfam" id="PF00520">
    <property type="entry name" value="Ion_trans"/>
    <property type="match status" value="1"/>
</dbReference>
<feature type="transmembrane region" description="Helical" evidence="10">
    <location>
        <begin position="468"/>
        <end position="492"/>
    </location>
</feature>
<dbReference type="AlphaFoldDB" id="F0YMF0"/>
<dbReference type="Pfam" id="PF00027">
    <property type="entry name" value="cNMP_binding"/>
    <property type="match status" value="1"/>
</dbReference>
<feature type="transmembrane region" description="Helical" evidence="10">
    <location>
        <begin position="299"/>
        <end position="322"/>
    </location>
</feature>
<feature type="transmembrane region" description="Helical" evidence="10">
    <location>
        <begin position="400"/>
        <end position="418"/>
    </location>
</feature>
<dbReference type="InterPro" id="IPR005821">
    <property type="entry name" value="Ion_trans_dom"/>
</dbReference>
<dbReference type="KEGG" id="aaf:AURANDRAFT_72675"/>
<evidence type="ECO:0000256" key="2">
    <source>
        <dbReference type="ARBA" id="ARBA00022448"/>
    </source>
</evidence>